<dbReference type="AlphaFoldDB" id="A2FJ60"/>
<dbReference type="Proteomes" id="UP000001542">
    <property type="component" value="Unassembled WGS sequence"/>
</dbReference>
<dbReference type="InParanoid" id="A2FJ60"/>
<dbReference type="RefSeq" id="XP_001307997.1">
    <property type="nucleotide sequence ID" value="XM_001307996.1"/>
</dbReference>
<evidence type="ECO:0000313" key="2">
    <source>
        <dbReference type="Proteomes" id="UP000001542"/>
    </source>
</evidence>
<sequence length="344" mass="39874">MDIPKTIQTLRYENDKDKRLIQSLQFEFRAKLGHELTSTSDNGEYTPYSEQFIEYDISTEEKCKDLLNSVLSSPISINSFLSICQDIEKQYPSLIYDLDSTLIKLSESENTISKLKILQKYIENDTRKTEANLNLKKIKSIPASNELSAICSDKSFIPLYKFDDNFNNGDDECLLILFNDLHFVFNNTKHEIKYCKSLNSKEISTIKYSDILDENKGDVYCLNNIKTKLYITQIKNDEMTVTIFPKGFVSKNTMKNEFSIKLKGNVDTSAKIDRNPFNENIKVFYEDGTSQNIDLTIKKIGPDDKLYSDSIFVTKAYYEDSNKVLYTHSFCSFENNLHFTKQKF</sequence>
<name>A2FJ60_TRIV3</name>
<dbReference type="EMBL" id="DS113825">
    <property type="protein sequence ID" value="EAX95067.1"/>
    <property type="molecule type" value="Genomic_DNA"/>
</dbReference>
<evidence type="ECO:0000313" key="1">
    <source>
        <dbReference type="EMBL" id="EAX95067.1"/>
    </source>
</evidence>
<protein>
    <submittedName>
        <fullName evidence="1">Uncharacterized protein</fullName>
    </submittedName>
</protein>
<reference evidence="1" key="2">
    <citation type="journal article" date="2007" name="Science">
        <title>Draft genome sequence of the sexually transmitted pathogen Trichomonas vaginalis.</title>
        <authorList>
            <person name="Carlton J.M."/>
            <person name="Hirt R.P."/>
            <person name="Silva J.C."/>
            <person name="Delcher A.L."/>
            <person name="Schatz M."/>
            <person name="Zhao Q."/>
            <person name="Wortman J.R."/>
            <person name="Bidwell S.L."/>
            <person name="Alsmark U.C.M."/>
            <person name="Besteiro S."/>
            <person name="Sicheritz-Ponten T."/>
            <person name="Noel C.J."/>
            <person name="Dacks J.B."/>
            <person name="Foster P.G."/>
            <person name="Simillion C."/>
            <person name="Van de Peer Y."/>
            <person name="Miranda-Saavedra D."/>
            <person name="Barton G.J."/>
            <person name="Westrop G.D."/>
            <person name="Mueller S."/>
            <person name="Dessi D."/>
            <person name="Fiori P.L."/>
            <person name="Ren Q."/>
            <person name="Paulsen I."/>
            <person name="Zhang H."/>
            <person name="Bastida-Corcuera F.D."/>
            <person name="Simoes-Barbosa A."/>
            <person name="Brown M.T."/>
            <person name="Hayes R.D."/>
            <person name="Mukherjee M."/>
            <person name="Okumura C.Y."/>
            <person name="Schneider R."/>
            <person name="Smith A.J."/>
            <person name="Vanacova S."/>
            <person name="Villalvazo M."/>
            <person name="Haas B.J."/>
            <person name="Pertea M."/>
            <person name="Feldblyum T.V."/>
            <person name="Utterback T.R."/>
            <person name="Shu C.L."/>
            <person name="Osoegawa K."/>
            <person name="de Jong P.J."/>
            <person name="Hrdy I."/>
            <person name="Horvathova L."/>
            <person name="Zubacova Z."/>
            <person name="Dolezal P."/>
            <person name="Malik S.B."/>
            <person name="Logsdon J.M. Jr."/>
            <person name="Henze K."/>
            <person name="Gupta A."/>
            <person name="Wang C.C."/>
            <person name="Dunne R.L."/>
            <person name="Upcroft J.A."/>
            <person name="Upcroft P."/>
            <person name="White O."/>
            <person name="Salzberg S.L."/>
            <person name="Tang P."/>
            <person name="Chiu C.-H."/>
            <person name="Lee Y.-S."/>
            <person name="Embley T.M."/>
            <person name="Coombs G.H."/>
            <person name="Mottram J.C."/>
            <person name="Tachezy J."/>
            <person name="Fraser-Liggett C.M."/>
            <person name="Johnson P.J."/>
        </authorList>
    </citation>
    <scope>NUCLEOTIDE SEQUENCE [LARGE SCALE GENOMIC DNA]</scope>
    <source>
        <strain evidence="1">G3</strain>
    </source>
</reference>
<accession>A2FJ60</accession>
<dbReference type="KEGG" id="tva:4752811"/>
<proteinExistence type="predicted"/>
<dbReference type="VEuPathDB" id="TrichDB:TVAG_428700"/>
<keyword evidence="2" id="KW-1185">Reference proteome</keyword>
<dbReference type="VEuPathDB" id="TrichDB:TVAGG3_0914620"/>
<gene>
    <name evidence="1" type="ORF">TVAG_428700</name>
</gene>
<reference evidence="1" key="1">
    <citation type="submission" date="2006-10" db="EMBL/GenBank/DDBJ databases">
        <authorList>
            <person name="Amadeo P."/>
            <person name="Zhao Q."/>
            <person name="Wortman J."/>
            <person name="Fraser-Liggett C."/>
            <person name="Carlton J."/>
        </authorList>
    </citation>
    <scope>NUCLEOTIDE SEQUENCE</scope>
    <source>
        <strain evidence="1">G3</strain>
    </source>
</reference>
<organism evidence="1 2">
    <name type="scientific">Trichomonas vaginalis (strain ATCC PRA-98 / G3)</name>
    <dbReference type="NCBI Taxonomy" id="412133"/>
    <lineage>
        <taxon>Eukaryota</taxon>
        <taxon>Metamonada</taxon>
        <taxon>Parabasalia</taxon>
        <taxon>Trichomonadida</taxon>
        <taxon>Trichomonadidae</taxon>
        <taxon>Trichomonas</taxon>
    </lineage>
</organism>